<protein>
    <submittedName>
        <fullName evidence="1">Uncharacterized protein</fullName>
    </submittedName>
</protein>
<dbReference type="EMBL" id="BARU01035402">
    <property type="protein sequence ID" value="GAH80236.1"/>
    <property type="molecule type" value="Genomic_DNA"/>
</dbReference>
<feature type="non-terminal residue" evidence="1">
    <location>
        <position position="1"/>
    </location>
</feature>
<accession>X1ICT5</accession>
<evidence type="ECO:0000313" key="1">
    <source>
        <dbReference type="EMBL" id="GAH80236.1"/>
    </source>
</evidence>
<organism evidence="1">
    <name type="scientific">marine sediment metagenome</name>
    <dbReference type="NCBI Taxonomy" id="412755"/>
    <lineage>
        <taxon>unclassified sequences</taxon>
        <taxon>metagenomes</taxon>
        <taxon>ecological metagenomes</taxon>
    </lineage>
</organism>
<comment type="caution">
    <text evidence="1">The sequence shown here is derived from an EMBL/GenBank/DDBJ whole genome shotgun (WGS) entry which is preliminary data.</text>
</comment>
<reference evidence="1" key="1">
    <citation type="journal article" date="2014" name="Front. Microbiol.">
        <title>High frequency of phylogenetically diverse reductive dehalogenase-homologous genes in deep subseafloor sedimentary metagenomes.</title>
        <authorList>
            <person name="Kawai M."/>
            <person name="Futagami T."/>
            <person name="Toyoda A."/>
            <person name="Takaki Y."/>
            <person name="Nishi S."/>
            <person name="Hori S."/>
            <person name="Arai W."/>
            <person name="Tsubouchi T."/>
            <person name="Morono Y."/>
            <person name="Uchiyama I."/>
            <person name="Ito T."/>
            <person name="Fujiyama A."/>
            <person name="Inagaki F."/>
            <person name="Takami H."/>
        </authorList>
    </citation>
    <scope>NUCLEOTIDE SEQUENCE</scope>
    <source>
        <strain evidence="1">Expedition CK06-06</strain>
    </source>
</reference>
<name>X1ICT5_9ZZZZ</name>
<gene>
    <name evidence="1" type="ORF">S03H2_55431</name>
</gene>
<proteinExistence type="predicted"/>
<dbReference type="AlphaFoldDB" id="X1ICT5"/>
<sequence>IPIFMESDFDPGIPRLFRSKRQVAKEGPSLYLLAED</sequence>